<comment type="catalytic activity">
    <reaction evidence="4">
        <text>(2S,3S)-3-methyl-L-aspartate = L-glutamate</text>
        <dbReference type="Rhea" id="RHEA:12857"/>
        <dbReference type="ChEBI" id="CHEBI:29985"/>
        <dbReference type="ChEBI" id="CHEBI:58724"/>
        <dbReference type="EC" id="5.4.99.1"/>
    </reaction>
</comment>
<name>A0AAU0ULU6_9FIRM</name>
<dbReference type="SUPFAM" id="SSF51703">
    <property type="entry name" value="Cobalamin (vitamin B12)-dependent enzymes"/>
    <property type="match status" value="1"/>
</dbReference>
<dbReference type="AlphaFoldDB" id="A0AAU0ULU6"/>
<feature type="binding site" evidence="4">
    <location>
        <position position="97"/>
    </location>
    <ligand>
        <name>L-glutamate</name>
        <dbReference type="ChEBI" id="CHEBI:29985"/>
    </ligand>
</feature>
<dbReference type="EC" id="5.4.99.1" evidence="4"/>
<dbReference type="InterPro" id="IPR014714">
    <property type="entry name" value="Glu_mut_E_C_dom_sf"/>
</dbReference>
<comment type="cofactor">
    <cofactor evidence="4">
        <name>adenosylcob(III)alamin</name>
        <dbReference type="ChEBI" id="CHEBI:18408"/>
    </cofactor>
</comment>
<keyword evidence="2 4" id="KW-0413">Isomerase</keyword>
<dbReference type="Gene3D" id="3.90.970.10">
    <property type="match status" value="1"/>
</dbReference>
<sequence length="480" mass="52618">MLTHEKRSEDEFLRERQRVLSLWPTGQEVMSDEAVFFHSSLPEMQNLHAHLEAKSDRTLVQPRGGRALLQQQLELLSYLAEEGSADILTVTVDGLTRQQRFDAAAVELEKCRTTGKENLSGFPVVNHGVDGCRQLVKATTKPIQLRHAAVDARLLAEIAIAGGFTSVEGGGISTNIPYLRDYDLEQSLNYWQYVDYLIGRYREQGVIINREPFGAMTGALVPPCITHSISIIETLLAAFQGVESVTLSYGQCGNLIQDIAAVHTLTELSEKYLRKFGLRNVKLTTAFHQWMGGFPQDEHRAYGLIGWAAATAALAGADKVLVKSPHEALGHPNKETIAAGLKTTLQVIMMASQQPLPDNRVLEAEKDLIRKETENILDAVLEIGDGDVAAGTLRAVKEGLLDVPFAPSKYNAGRALPARDLSGAVRFLDPGKIPLGKELIEFHQEKIAARGEAEGCEPSFQMVITDIHAISKGMLLGKPQ</sequence>
<keyword evidence="1 4" id="KW-0846">Cobalamin</keyword>
<evidence type="ECO:0000256" key="1">
    <source>
        <dbReference type="ARBA" id="ARBA00022628"/>
    </source>
</evidence>
<reference evidence="5 6" key="1">
    <citation type="submission" date="2023-04" db="EMBL/GenBank/DDBJ databases">
        <authorList>
            <person name="Hsu D."/>
        </authorList>
    </citation>
    <scope>NUCLEOTIDE SEQUENCE [LARGE SCALE GENOMIC DNA]</scope>
    <source>
        <strain evidence="5 6">MK1</strain>
    </source>
</reference>
<keyword evidence="3 4" id="KW-0170">Cobalt</keyword>
<comment type="pathway">
    <text evidence="4">Amino-acid degradation; L-glutamate degradation via mesaconate pathway; acetate and pyruvate from L-glutamate: step 1/4.</text>
</comment>
<comment type="similarity">
    <text evidence="4">Belongs to the methylaspartate mutase GlmE subunit family.</text>
</comment>
<evidence type="ECO:0000256" key="2">
    <source>
        <dbReference type="ARBA" id="ARBA00023235"/>
    </source>
</evidence>
<evidence type="ECO:0000256" key="4">
    <source>
        <dbReference type="HAMAP-Rule" id="MF_01923"/>
    </source>
</evidence>
<evidence type="ECO:0000313" key="6">
    <source>
        <dbReference type="Proteomes" id="UP001329915"/>
    </source>
</evidence>
<feature type="binding site" evidence="4">
    <location>
        <position position="327"/>
    </location>
    <ligand>
        <name>adenosylcob(III)alamin</name>
        <dbReference type="ChEBI" id="CHEBI:18408"/>
    </ligand>
</feature>
<protein>
    <recommendedName>
        <fullName evidence="4">Glutamate mutase epsilon subunit</fullName>
        <ecNumber evidence="4">5.4.99.1</ecNumber>
    </recommendedName>
    <alternativeName>
        <fullName evidence="4">Glutamate mutase E chain</fullName>
    </alternativeName>
    <alternativeName>
        <fullName evidence="4">Glutamate mutase large subunit</fullName>
    </alternativeName>
    <alternativeName>
        <fullName evidence="4">Methylaspartate mutase</fullName>
    </alternativeName>
</protein>
<dbReference type="Pfam" id="PF06368">
    <property type="entry name" value="Met_asp_mut_E"/>
    <property type="match status" value="1"/>
</dbReference>
<comment type="subunit">
    <text evidence="4">Heterotetramer composed of 2 epsilon subunits (GlmE) and 2 sigma subunits (GlmS). GlmE exists as a homodimer and GlmS as a monomer.</text>
</comment>
<feature type="binding site" evidence="4">
    <location>
        <begin position="146"/>
        <end position="147"/>
    </location>
    <ligand>
        <name>L-glutamate</name>
        <dbReference type="ChEBI" id="CHEBI:29985"/>
    </ligand>
</feature>
<dbReference type="KEGG" id="dbc:MFMK1_001007"/>
<dbReference type="GO" id="GO:0019670">
    <property type="term" value="P:anaerobic L-glutamate catabolic process"/>
    <property type="evidence" value="ECO:0007669"/>
    <property type="project" value="InterPro"/>
</dbReference>
<dbReference type="GO" id="GO:0031419">
    <property type="term" value="F:cobalamin binding"/>
    <property type="evidence" value="ECO:0007669"/>
    <property type="project" value="UniProtKB-KW"/>
</dbReference>
<feature type="binding site" evidence="4">
    <location>
        <position position="294"/>
    </location>
    <ligand>
        <name>adenosylcob(III)alamin</name>
        <dbReference type="ChEBI" id="CHEBI:18408"/>
    </ligand>
</feature>
<dbReference type="Proteomes" id="UP001329915">
    <property type="component" value="Chromosome"/>
</dbReference>
<feature type="binding site" evidence="4">
    <location>
        <position position="177"/>
    </location>
    <ligand>
        <name>adenosylcob(III)alamin</name>
        <dbReference type="ChEBI" id="CHEBI:18408"/>
    </ligand>
</feature>
<dbReference type="PIRSF" id="PIRSF001495">
    <property type="entry name" value="Met_asp_mut_epsi"/>
    <property type="match status" value="1"/>
</dbReference>
<feature type="binding site" evidence="4">
    <location>
        <position position="323"/>
    </location>
    <ligand>
        <name>adenosylcob(III)alamin</name>
        <dbReference type="ChEBI" id="CHEBI:18408"/>
    </ligand>
</feature>
<dbReference type="EMBL" id="CP121694">
    <property type="protein sequence ID" value="WRO21211.1"/>
    <property type="molecule type" value="Genomic_DNA"/>
</dbReference>
<feature type="binding site" evidence="4">
    <location>
        <position position="168"/>
    </location>
    <ligand>
        <name>L-glutamate</name>
        <dbReference type="ChEBI" id="CHEBI:29985"/>
    </ligand>
</feature>
<feature type="binding site" evidence="4">
    <location>
        <position position="63"/>
    </location>
    <ligand>
        <name>L-glutamate</name>
        <dbReference type="ChEBI" id="CHEBI:29985"/>
    </ligand>
</feature>
<dbReference type="GO" id="GO:0019553">
    <property type="term" value="P:L-glutamate catabolic process via L-citramalate"/>
    <property type="evidence" value="ECO:0007669"/>
    <property type="project" value="UniProtKB-UniRule"/>
</dbReference>
<dbReference type="HAMAP" id="MF_01923">
    <property type="entry name" value="Me_Asp_mutase_E"/>
    <property type="match status" value="1"/>
</dbReference>
<keyword evidence="6" id="KW-1185">Reference proteome</keyword>
<evidence type="ECO:0000313" key="5">
    <source>
        <dbReference type="EMBL" id="WRO21211.1"/>
    </source>
</evidence>
<proteinExistence type="inferred from homology"/>
<feature type="binding site" evidence="4">
    <location>
        <position position="65"/>
    </location>
    <ligand>
        <name>adenosylcob(III)alamin</name>
        <dbReference type="ChEBI" id="CHEBI:18408"/>
    </ligand>
</feature>
<dbReference type="RefSeq" id="WP_366924065.1">
    <property type="nucleotide sequence ID" value="NZ_CP121694.1"/>
</dbReference>
<accession>A0AAU0ULU6</accession>
<gene>
    <name evidence="4" type="primary">glmE</name>
    <name evidence="5" type="ORF">MFMK1_001007</name>
</gene>
<evidence type="ECO:0000256" key="3">
    <source>
        <dbReference type="ARBA" id="ARBA00023285"/>
    </source>
</evidence>
<comment type="function">
    <text evidence="4">Catalyzes the carbon skeleton rearrangement of L-glutamate to L-threo-3-methylaspartate ((2S,3S)-3-methylaspartate).</text>
</comment>
<comment type="caution">
    <text evidence="4">Lacks conserved residue(s) required for the propagation of feature annotation.</text>
</comment>
<dbReference type="CDD" id="cd00245">
    <property type="entry name" value="Glm_e"/>
    <property type="match status" value="1"/>
</dbReference>
<dbReference type="NCBIfam" id="TIGR01503">
    <property type="entry name" value="MthylAspMut_E"/>
    <property type="match status" value="1"/>
</dbReference>
<dbReference type="InterPro" id="IPR006396">
    <property type="entry name" value="Glu_mut_E"/>
</dbReference>
<organism evidence="5 6">
    <name type="scientific">Metallumcola ferriviriculae</name>
    <dbReference type="NCBI Taxonomy" id="3039180"/>
    <lineage>
        <taxon>Bacteria</taxon>
        <taxon>Bacillati</taxon>
        <taxon>Bacillota</taxon>
        <taxon>Clostridia</taxon>
        <taxon>Neomoorellales</taxon>
        <taxon>Desulfitibacteraceae</taxon>
        <taxon>Metallumcola</taxon>
    </lineage>
</organism>
<dbReference type="GO" id="GO:0050097">
    <property type="term" value="F:methylaspartate mutase activity"/>
    <property type="evidence" value="ECO:0007669"/>
    <property type="project" value="UniProtKB-UniRule"/>
</dbReference>
<dbReference type="Gene3D" id="3.20.20.240">
    <property type="entry name" value="Methylmalonyl-CoA mutase"/>
    <property type="match status" value="1"/>
</dbReference>
<dbReference type="InterPro" id="IPR016176">
    <property type="entry name" value="Cbl-dep_enz_cat"/>
</dbReference>
<feature type="binding site" evidence="4">
    <location>
        <position position="178"/>
    </location>
    <ligand>
        <name>L-glutamate</name>
        <dbReference type="ChEBI" id="CHEBI:29985"/>
    </ligand>
</feature>